<dbReference type="AlphaFoldDB" id="A0A1I3LIY3"/>
<name>A0A1I3LIY3_9SPIR</name>
<evidence type="ECO:0000313" key="2">
    <source>
        <dbReference type="Proteomes" id="UP000182737"/>
    </source>
</evidence>
<dbReference type="OrthoDB" id="378694at2"/>
<proteinExistence type="predicted"/>
<reference evidence="2" key="1">
    <citation type="submission" date="2016-10" db="EMBL/GenBank/DDBJ databases">
        <authorList>
            <person name="Varghese N."/>
            <person name="Submissions S."/>
        </authorList>
    </citation>
    <scope>NUCLEOTIDE SEQUENCE [LARGE SCALE GENOMIC DNA]</scope>
    <source>
        <strain evidence="2">XBD1002</strain>
    </source>
</reference>
<sequence>MSKNYTKSEITQMVERYFRIKDCKNLYKDKCTNFTGETKDTKENYSKVIVDYLVKHFDEFKSDLNNITVTRKTSYKTESHTGKSDFDFNKHPGGERREEKIAHAMYCQYKEVPAEFGKILDYQIPLKNTKQDEGLGKIDLLSVKDGAKAGLKILHFLELKRDCSKETLLRCILEAYTYSKIINKDKLCDDFDIPLSKKEFREFVIAPLVYKDDGFESQLEFVEPLINSLDCSIEIFVWDYKDGKYVIEKMKQ</sequence>
<protein>
    <submittedName>
        <fullName evidence="1">Uncharacterized protein</fullName>
    </submittedName>
</protein>
<dbReference type="Proteomes" id="UP000182737">
    <property type="component" value="Unassembled WGS sequence"/>
</dbReference>
<organism evidence="1 2">
    <name type="scientific">Treponema bryantii</name>
    <dbReference type="NCBI Taxonomy" id="163"/>
    <lineage>
        <taxon>Bacteria</taxon>
        <taxon>Pseudomonadati</taxon>
        <taxon>Spirochaetota</taxon>
        <taxon>Spirochaetia</taxon>
        <taxon>Spirochaetales</taxon>
        <taxon>Treponemataceae</taxon>
        <taxon>Treponema</taxon>
    </lineage>
</organism>
<gene>
    <name evidence="1" type="ORF">SAMN04487775_10710</name>
</gene>
<dbReference type="EMBL" id="FORI01000007">
    <property type="protein sequence ID" value="SFI84692.1"/>
    <property type="molecule type" value="Genomic_DNA"/>
</dbReference>
<keyword evidence="2" id="KW-1185">Reference proteome</keyword>
<dbReference type="RefSeq" id="WP_074932162.1">
    <property type="nucleotide sequence ID" value="NZ_FORI01000007.1"/>
</dbReference>
<accession>A0A1I3LIY3</accession>
<evidence type="ECO:0000313" key="1">
    <source>
        <dbReference type="EMBL" id="SFI84692.1"/>
    </source>
</evidence>